<feature type="compositionally biased region" description="Polar residues" evidence="12">
    <location>
        <begin position="931"/>
        <end position="944"/>
    </location>
</feature>
<dbReference type="UniPathway" id="UPA00696"/>
<evidence type="ECO:0000313" key="16">
    <source>
        <dbReference type="Proteomes" id="UP000038010"/>
    </source>
</evidence>
<feature type="region of interest" description="Disordered" evidence="12">
    <location>
        <begin position="1487"/>
        <end position="1506"/>
    </location>
</feature>
<keyword evidence="5 13" id="KW-0732">Signal</keyword>
<dbReference type="InterPro" id="IPR002772">
    <property type="entry name" value="Glyco_hydro_3_C"/>
</dbReference>
<comment type="catalytic activity">
    <reaction evidence="1 11">
        <text>Hydrolysis of terminal, non-reducing beta-D-glucosyl residues with release of beta-D-glucose.</text>
        <dbReference type="EC" id="3.2.1.21"/>
    </reaction>
</comment>
<feature type="compositionally biased region" description="Polar residues" evidence="12">
    <location>
        <begin position="1322"/>
        <end position="1346"/>
    </location>
</feature>
<reference evidence="15 16" key="1">
    <citation type="submission" date="2015-06" db="EMBL/GenBank/DDBJ databases">
        <title>Draft genome of the ant-associated black yeast Phialophora attae CBS 131958.</title>
        <authorList>
            <person name="Moreno L.F."/>
            <person name="Stielow B.J."/>
            <person name="de Hoog S."/>
            <person name="Vicente V.A."/>
            <person name="Weiss V.A."/>
            <person name="de Vries M."/>
            <person name="Cruz L.M."/>
            <person name="Souza E.M."/>
        </authorList>
    </citation>
    <scope>NUCLEOTIDE SEQUENCE [LARGE SCALE GENOMIC DNA]</scope>
    <source>
        <strain evidence="15 16">CBS 131958</strain>
    </source>
</reference>
<keyword evidence="16" id="KW-1185">Reference proteome</keyword>
<evidence type="ECO:0000256" key="7">
    <source>
        <dbReference type="ARBA" id="ARBA00023180"/>
    </source>
</evidence>
<dbReference type="SUPFAM" id="SSF51445">
    <property type="entry name" value="(Trans)glycosidases"/>
    <property type="match status" value="1"/>
</dbReference>
<evidence type="ECO:0000256" key="6">
    <source>
        <dbReference type="ARBA" id="ARBA00022801"/>
    </source>
</evidence>
<feature type="chain" id="PRO_5005873066" description="beta-glucosidase" evidence="13">
    <location>
        <begin position="17"/>
        <end position="1555"/>
    </location>
</feature>
<comment type="pathway">
    <text evidence="2 11">Glycan metabolism; cellulose degradation.</text>
</comment>
<dbReference type="SUPFAM" id="SSF52279">
    <property type="entry name" value="Beta-D-glucan exohydrolase, C-terminal domain"/>
    <property type="match status" value="1"/>
</dbReference>
<accession>A0A0N1H500</accession>
<evidence type="ECO:0000259" key="14">
    <source>
        <dbReference type="SMART" id="SM01217"/>
    </source>
</evidence>
<dbReference type="RefSeq" id="XP_017997245.1">
    <property type="nucleotide sequence ID" value="XM_018141373.1"/>
</dbReference>
<dbReference type="Pfam" id="PF14310">
    <property type="entry name" value="Fn3-like"/>
    <property type="match status" value="1"/>
</dbReference>
<dbReference type="FunFam" id="3.40.50.1700:FF:000003">
    <property type="entry name" value="Probable beta-glucosidase"/>
    <property type="match status" value="1"/>
</dbReference>
<dbReference type="Pfam" id="PF01915">
    <property type="entry name" value="Glyco_hydro_3_C"/>
    <property type="match status" value="1"/>
</dbReference>
<keyword evidence="8 11" id="KW-0119">Carbohydrate metabolism</keyword>
<feature type="region of interest" description="Disordered" evidence="12">
    <location>
        <begin position="925"/>
        <end position="953"/>
    </location>
</feature>
<feature type="compositionally biased region" description="Polar residues" evidence="12">
    <location>
        <begin position="985"/>
        <end position="1022"/>
    </location>
</feature>
<feature type="signal peptide" evidence="13">
    <location>
        <begin position="1"/>
        <end position="16"/>
    </location>
</feature>
<sequence>MAFRTLLLAALPLASAQVGGIGSSAAPYPDVVYPNATHVTSGAESEQTSPPEYPSPWGEGLGDWADAYAKAQAFVSGLTLTEKVNITTGTGWESQKCVGNVGSVPRLGFKALCMQDSPLGVRDTDFNSAFPAGVTIAATWDRGLFYQRGYGMGSEHRDKGVDVQLGPVVGPLGRAPEGGRNWEGFAPDPVLSGIAVAETVKGIQDAGVMACTKHYILNEQEHYRQGPPPANLTAAYSSNLDDITMHELYLWPFADAVRAGTASIMCSYNQINNSYACQNSYTQNYLLKNELGFQGFVMTDWGAHHSGVASALAGLDMSMPGDIGFDSATSYWGTNLTVAVLNGSVPQWRLDDMVTRIVAGWYYVDRENHQVQDAPNFSAWTLDTYGYEHDYAMEDYAQVNFHVDVTEDHGAQILFGSDAGPNTWGPNGCSDRGCDNGTLAMGWGSGTANFPYLITPDAAIQNQVVQNGKGFYESILDDYVYPQIQALARRADDVNGVCIAFVNSDSGEGYIVVDGNEGDRNNLTLWHDGDALIANVTSQCSNTVVVIHSVGAVNIETFYDNPNVTAIVWAGIPGQESGNSLVDILYGHESPGRTPFTWGTWRGSWGTDLLYHPNNGVDAPQLDFAEGIFIDYRGFDALGETPLYEFGYGLSWTTFEYSNLQITPQPSNFSYSPASGSTSAAPTYGTIANDSSQYLCESGMHFINAYIYPCLNSTDLSTAGNDPEYGSAVTYPNGAYDDSPQAVCLLVAVPAAILLSTIDEVPQLYVSLGGPNDAAVVLRGFERLTIAPGASATFTVGLTRRDISNWDPVSQNCLCWVLLKESASQGALDTSGLLGSGGMSGGGTTMTAMPMSSSVPSSMVMPPLPPSTQSATSAMSSMTMAQPPAPPTASTTVVPPVDPFGAGTSYTITNAPTVVEIEGTITRTLLPASPVPNNGNTDSPQSDNAGGITDSPAGQLTSSLVGYTLTQSQGTYIWSLPDIEISFSSATPTDDETGPQSSNVASGTDLDGSSATTLDGTPATDSSGEELQGIPDWCWWCCSRTEFGLRNNKSIKLDIEFEIQSDIASDIRISPGHISTLRDRSDHIESNWHSRQCAGKSSAFFVSCDGYFHPSLICARNRNRYLARSIYDNGLTTGSVTDIPVTEDFIFLAYSTISPAPGGVSSSSSTSVEDPSLEQIRRRNLLQRQVNSAETTASAVKLVDLSPTAVAALPADNCDGSTPIILSDGTLKTSNGTVAKSPGVSGALLGPLIDPLEDEVNKTLAIDNGFLSWTTPDQGLARFFDCGGGLMVAFEDPADPACAEVVVGAIAGRECSSLIEQTSTVSADFTAPAPSSNETSTASTFSSEPTNDAETSDSSTSPEPTSSADTSDPSTSSEPTSSADTPVLSTSSATSNPPTSSTTSHENSISVTSFSSVSTSGSTTRTTAFTLPPNCNEDNCLRNMLDPRLTSSASSLCRDYTTTSIAIPTYLGGCNGNPDRVTSACYCLSNSNPPPPPTSRSGSSSARSTLTTTSSSILLTSSASRGVSPSQAATDSIETSEISSDSSSGIVATHLQHTW</sequence>
<dbReference type="Proteomes" id="UP000038010">
    <property type="component" value="Unassembled WGS sequence"/>
</dbReference>
<dbReference type="PRINTS" id="PR00133">
    <property type="entry name" value="GLHYDRLASE3"/>
</dbReference>
<evidence type="ECO:0000256" key="9">
    <source>
        <dbReference type="ARBA" id="ARBA00023295"/>
    </source>
</evidence>
<keyword evidence="6 11" id="KW-0378">Hydrolase</keyword>
<evidence type="ECO:0000313" key="15">
    <source>
        <dbReference type="EMBL" id="KPI37282.1"/>
    </source>
</evidence>
<dbReference type="PANTHER" id="PTHR42715">
    <property type="entry name" value="BETA-GLUCOSIDASE"/>
    <property type="match status" value="1"/>
</dbReference>
<dbReference type="GeneID" id="28733253"/>
<dbReference type="Pfam" id="PF00933">
    <property type="entry name" value="Glyco_hydro_3"/>
    <property type="match status" value="1"/>
</dbReference>
<dbReference type="Gene3D" id="3.20.20.300">
    <property type="entry name" value="Glycoside hydrolase, family 3, N-terminal domain"/>
    <property type="match status" value="1"/>
</dbReference>
<feature type="compositionally biased region" description="Low complexity" evidence="12">
    <location>
        <begin position="1495"/>
        <end position="1506"/>
    </location>
</feature>
<name>A0A0N1H500_9EURO</name>
<dbReference type="InterPro" id="IPR013783">
    <property type="entry name" value="Ig-like_fold"/>
</dbReference>
<gene>
    <name evidence="15" type="ORF">AB675_1479</name>
</gene>
<dbReference type="InterPro" id="IPR050288">
    <property type="entry name" value="Cellulose_deg_GH3"/>
</dbReference>
<dbReference type="VEuPathDB" id="FungiDB:AB675_1479"/>
<dbReference type="InterPro" id="IPR001764">
    <property type="entry name" value="Glyco_hydro_3_N"/>
</dbReference>
<proteinExistence type="inferred from homology"/>
<feature type="region of interest" description="Disordered" evidence="12">
    <location>
        <begin position="1322"/>
        <end position="1430"/>
    </location>
</feature>
<feature type="domain" description="Fibronectin type III-like" evidence="14">
    <location>
        <begin position="760"/>
        <end position="823"/>
    </location>
</feature>
<keyword evidence="7" id="KW-0325">Glycoprotein</keyword>
<dbReference type="InterPro" id="IPR036962">
    <property type="entry name" value="Glyco_hydro_3_N_sf"/>
</dbReference>
<comment type="caution">
    <text evidence="15">The sequence shown here is derived from an EMBL/GenBank/DDBJ whole genome shotgun (WGS) entry which is preliminary data.</text>
</comment>
<keyword evidence="10 11" id="KW-0624">Polysaccharide degradation</keyword>
<feature type="compositionally biased region" description="Low complexity" evidence="12">
    <location>
        <begin position="1348"/>
        <end position="1426"/>
    </location>
</feature>
<feature type="compositionally biased region" description="Low complexity" evidence="12">
    <location>
        <begin position="1530"/>
        <end position="1544"/>
    </location>
</feature>
<feature type="region of interest" description="Disordered" evidence="12">
    <location>
        <begin position="985"/>
        <end position="1027"/>
    </location>
</feature>
<evidence type="ECO:0000256" key="2">
    <source>
        <dbReference type="ARBA" id="ARBA00004987"/>
    </source>
</evidence>
<dbReference type="Gene3D" id="3.40.50.1700">
    <property type="entry name" value="Glycoside hydrolase family 3 C-terminal domain"/>
    <property type="match status" value="1"/>
</dbReference>
<evidence type="ECO:0000256" key="8">
    <source>
        <dbReference type="ARBA" id="ARBA00023277"/>
    </source>
</evidence>
<evidence type="ECO:0000256" key="4">
    <source>
        <dbReference type="ARBA" id="ARBA00012744"/>
    </source>
</evidence>
<dbReference type="PANTHER" id="PTHR42715:SF29">
    <property type="entry name" value="BETA-GLUCOSIDASE A-RELATED"/>
    <property type="match status" value="1"/>
</dbReference>
<dbReference type="SMART" id="SM01217">
    <property type="entry name" value="Fn3_like"/>
    <property type="match status" value="1"/>
</dbReference>
<feature type="region of interest" description="Disordered" evidence="12">
    <location>
        <begin position="1515"/>
        <end position="1544"/>
    </location>
</feature>
<evidence type="ECO:0000256" key="11">
    <source>
        <dbReference type="RuleBase" id="RU361161"/>
    </source>
</evidence>
<evidence type="ECO:0000256" key="1">
    <source>
        <dbReference type="ARBA" id="ARBA00000448"/>
    </source>
</evidence>
<organism evidence="15 16">
    <name type="scientific">Cyphellophora attinorum</name>
    <dbReference type="NCBI Taxonomy" id="1664694"/>
    <lineage>
        <taxon>Eukaryota</taxon>
        <taxon>Fungi</taxon>
        <taxon>Dikarya</taxon>
        <taxon>Ascomycota</taxon>
        <taxon>Pezizomycotina</taxon>
        <taxon>Eurotiomycetes</taxon>
        <taxon>Chaetothyriomycetidae</taxon>
        <taxon>Chaetothyriales</taxon>
        <taxon>Cyphellophoraceae</taxon>
        <taxon>Cyphellophora</taxon>
    </lineage>
</organism>
<dbReference type="PROSITE" id="PS00775">
    <property type="entry name" value="GLYCOSYL_HYDROL_F3"/>
    <property type="match status" value="1"/>
</dbReference>
<dbReference type="GO" id="GO:0008422">
    <property type="term" value="F:beta-glucosidase activity"/>
    <property type="evidence" value="ECO:0007669"/>
    <property type="project" value="UniProtKB-EC"/>
</dbReference>
<dbReference type="InterPro" id="IPR026891">
    <property type="entry name" value="Fn3-like"/>
</dbReference>
<evidence type="ECO:0000256" key="10">
    <source>
        <dbReference type="ARBA" id="ARBA00023326"/>
    </source>
</evidence>
<dbReference type="InterPro" id="IPR036881">
    <property type="entry name" value="Glyco_hydro_3_C_sf"/>
</dbReference>
<evidence type="ECO:0000256" key="3">
    <source>
        <dbReference type="ARBA" id="ARBA00005336"/>
    </source>
</evidence>
<dbReference type="InterPro" id="IPR019800">
    <property type="entry name" value="Glyco_hydro_3_AS"/>
</dbReference>
<dbReference type="OrthoDB" id="416222at2759"/>
<dbReference type="GO" id="GO:0030245">
    <property type="term" value="P:cellulose catabolic process"/>
    <property type="evidence" value="ECO:0007669"/>
    <property type="project" value="UniProtKB-UniPathway"/>
</dbReference>
<dbReference type="FunFam" id="3.20.20.300:FF:000002">
    <property type="entry name" value="Probable beta-glucosidase"/>
    <property type="match status" value="1"/>
</dbReference>
<keyword evidence="9 11" id="KW-0326">Glycosidase</keyword>
<comment type="similarity">
    <text evidence="3 11">Belongs to the glycosyl hydrolase 3 family.</text>
</comment>
<dbReference type="EC" id="3.2.1.21" evidence="4 11"/>
<dbReference type="InterPro" id="IPR017853">
    <property type="entry name" value="GH"/>
</dbReference>
<evidence type="ECO:0000256" key="13">
    <source>
        <dbReference type="SAM" id="SignalP"/>
    </source>
</evidence>
<protein>
    <recommendedName>
        <fullName evidence="4 11">beta-glucosidase</fullName>
        <ecNumber evidence="4 11">3.2.1.21</ecNumber>
    </recommendedName>
</protein>
<dbReference type="Gene3D" id="2.60.40.10">
    <property type="entry name" value="Immunoglobulins"/>
    <property type="match status" value="1"/>
</dbReference>
<dbReference type="STRING" id="1664694.A0A0N1H500"/>
<evidence type="ECO:0000256" key="5">
    <source>
        <dbReference type="ARBA" id="ARBA00022729"/>
    </source>
</evidence>
<dbReference type="EMBL" id="LFJN01000025">
    <property type="protein sequence ID" value="KPI37282.1"/>
    <property type="molecule type" value="Genomic_DNA"/>
</dbReference>
<evidence type="ECO:0000256" key="12">
    <source>
        <dbReference type="SAM" id="MobiDB-lite"/>
    </source>
</evidence>